<dbReference type="RefSeq" id="WP_136373533.1">
    <property type="nucleotide sequence ID" value="NZ_SSOB01000059.1"/>
</dbReference>
<evidence type="ECO:0000313" key="1">
    <source>
        <dbReference type="EMBL" id="THF73269.1"/>
    </source>
</evidence>
<accession>A0A4S4BH77</accession>
<protein>
    <submittedName>
        <fullName evidence="1">Uncharacterized protein</fullName>
    </submittedName>
</protein>
<organism evidence="1 2">
    <name type="scientific">Cohnella fermenti</name>
    <dbReference type="NCBI Taxonomy" id="2565925"/>
    <lineage>
        <taxon>Bacteria</taxon>
        <taxon>Bacillati</taxon>
        <taxon>Bacillota</taxon>
        <taxon>Bacilli</taxon>
        <taxon>Bacillales</taxon>
        <taxon>Paenibacillaceae</taxon>
        <taxon>Cohnella</taxon>
    </lineage>
</organism>
<name>A0A4S4BH77_9BACL</name>
<keyword evidence="2" id="KW-1185">Reference proteome</keyword>
<gene>
    <name evidence="1" type="ORF">E6C55_30065</name>
</gene>
<proteinExistence type="predicted"/>
<sequence>MAGSDNLDLILKKIEAIENEQQRNGGHMQQLLQIVGATNAKVVDSRNEVVNDIAEIGLRLSQTNEKLDELVVHVEALLKNQLNVMEIQQDQQKILERLSIRSISQEADIADLRRIK</sequence>
<reference evidence="1 2" key="1">
    <citation type="submission" date="2019-04" db="EMBL/GenBank/DDBJ databases">
        <title>Cohnella sp. nov. isolated from preserved vegetables.</title>
        <authorList>
            <person name="Lin S.-Y."/>
            <person name="Hung M.-H."/>
            <person name="Young C.-C."/>
        </authorList>
    </citation>
    <scope>NUCLEOTIDE SEQUENCE [LARGE SCALE GENOMIC DNA]</scope>
    <source>
        <strain evidence="1 2">CC-MHH1044</strain>
    </source>
</reference>
<dbReference type="AlphaFoldDB" id="A0A4S4BH77"/>
<comment type="caution">
    <text evidence="1">The sequence shown here is derived from an EMBL/GenBank/DDBJ whole genome shotgun (WGS) entry which is preliminary data.</text>
</comment>
<dbReference type="OrthoDB" id="2679415at2"/>
<evidence type="ECO:0000313" key="2">
    <source>
        <dbReference type="Proteomes" id="UP000310636"/>
    </source>
</evidence>
<dbReference type="EMBL" id="SSOB01000059">
    <property type="protein sequence ID" value="THF73269.1"/>
    <property type="molecule type" value="Genomic_DNA"/>
</dbReference>
<dbReference type="Proteomes" id="UP000310636">
    <property type="component" value="Unassembled WGS sequence"/>
</dbReference>